<dbReference type="EMBL" id="JAALLT010000002">
    <property type="protein sequence ID" value="NGP75937.1"/>
    <property type="molecule type" value="Genomic_DNA"/>
</dbReference>
<dbReference type="InterPro" id="IPR036291">
    <property type="entry name" value="NAD(P)-bd_dom_sf"/>
</dbReference>
<dbReference type="Proteomes" id="UP000473278">
    <property type="component" value="Unassembled WGS sequence"/>
</dbReference>
<name>A0A6M1SZC6_9BACT</name>
<gene>
    <name evidence="3" type="ORF">G3570_04780</name>
</gene>
<dbReference type="PRINTS" id="PR01713">
    <property type="entry name" value="NUCEPIMERASE"/>
</dbReference>
<accession>A0A6M1SZC6</accession>
<sequence>MAIYKFPRLINKGEQITLFGYCSSRRDYTYIDDIIDGALATNEYDENIYEIINLGKNRAVQLLKLVETIQEALGLEANKNHAPEVSGNVEQTWADISKAKEFLGYSPNCDLEKGLDVFVEWYLKSVNLVLLVAFHLLNYTFLCS</sequence>
<dbReference type="PANTHER" id="PTHR43574">
    <property type="entry name" value="EPIMERASE-RELATED"/>
    <property type="match status" value="1"/>
</dbReference>
<comment type="caution">
    <text evidence="3">The sequence shown here is derived from an EMBL/GenBank/DDBJ whole genome shotgun (WGS) entry which is preliminary data.</text>
</comment>
<dbReference type="InterPro" id="IPR016040">
    <property type="entry name" value="NAD(P)-bd_dom"/>
</dbReference>
<organism evidence="3 4">
    <name type="scientific">Halalkalibaculum roseum</name>
    <dbReference type="NCBI Taxonomy" id="2709311"/>
    <lineage>
        <taxon>Bacteria</taxon>
        <taxon>Pseudomonadati</taxon>
        <taxon>Balneolota</taxon>
        <taxon>Balneolia</taxon>
        <taxon>Balneolales</taxon>
        <taxon>Balneolaceae</taxon>
        <taxon>Halalkalibaculum</taxon>
    </lineage>
</organism>
<evidence type="ECO:0000313" key="3">
    <source>
        <dbReference type="EMBL" id="NGP75937.1"/>
    </source>
</evidence>
<evidence type="ECO:0000259" key="2">
    <source>
        <dbReference type="Pfam" id="PF16363"/>
    </source>
</evidence>
<dbReference type="Pfam" id="PF16363">
    <property type="entry name" value="GDP_Man_Dehyd"/>
    <property type="match status" value="1"/>
</dbReference>
<keyword evidence="1" id="KW-0520">NAD</keyword>
<dbReference type="SUPFAM" id="SSF51735">
    <property type="entry name" value="NAD(P)-binding Rossmann-fold domains"/>
    <property type="match status" value="1"/>
</dbReference>
<proteinExistence type="predicted"/>
<evidence type="ECO:0000256" key="1">
    <source>
        <dbReference type="ARBA" id="ARBA00023027"/>
    </source>
</evidence>
<evidence type="ECO:0000313" key="4">
    <source>
        <dbReference type="Proteomes" id="UP000473278"/>
    </source>
</evidence>
<dbReference type="AlphaFoldDB" id="A0A6M1SZC6"/>
<protein>
    <submittedName>
        <fullName evidence="3">NAD-dependent epimerase/dehydratase family protein</fullName>
    </submittedName>
</protein>
<keyword evidence="4" id="KW-1185">Reference proteome</keyword>
<dbReference type="Gene3D" id="3.40.50.720">
    <property type="entry name" value="NAD(P)-binding Rossmann-like Domain"/>
    <property type="match status" value="1"/>
</dbReference>
<reference evidence="3 4" key="1">
    <citation type="submission" date="2020-02" db="EMBL/GenBank/DDBJ databases">
        <title>Balneolaceae bacterium YR4-1, complete genome.</title>
        <authorList>
            <person name="Li Y."/>
            <person name="Wu S."/>
        </authorList>
    </citation>
    <scope>NUCLEOTIDE SEQUENCE [LARGE SCALE GENOMIC DNA]</scope>
    <source>
        <strain evidence="3 4">YR4-1</strain>
    </source>
</reference>
<feature type="domain" description="NAD(P)-binding" evidence="2">
    <location>
        <begin position="9"/>
        <end position="115"/>
    </location>
</feature>